<proteinExistence type="predicted"/>
<name>A0ACB9E166_CICIN</name>
<accession>A0ACB9E166</accession>
<protein>
    <submittedName>
        <fullName evidence="1">Uncharacterized protein</fullName>
    </submittedName>
</protein>
<reference evidence="1 2" key="2">
    <citation type="journal article" date="2022" name="Mol. Ecol. Resour.">
        <title>The genomes of chicory, endive, great burdock and yacon provide insights into Asteraceae paleo-polyploidization history and plant inulin production.</title>
        <authorList>
            <person name="Fan W."/>
            <person name="Wang S."/>
            <person name="Wang H."/>
            <person name="Wang A."/>
            <person name="Jiang F."/>
            <person name="Liu H."/>
            <person name="Zhao H."/>
            <person name="Xu D."/>
            <person name="Zhang Y."/>
        </authorList>
    </citation>
    <scope>NUCLEOTIDE SEQUENCE [LARGE SCALE GENOMIC DNA]</scope>
    <source>
        <strain evidence="2">cv. Punajuju</strain>
        <tissue evidence="1">Leaves</tissue>
    </source>
</reference>
<dbReference type="Proteomes" id="UP001055811">
    <property type="component" value="Linkage Group LG04"/>
</dbReference>
<reference evidence="2" key="1">
    <citation type="journal article" date="2022" name="Mol. Ecol. Resour.">
        <title>The genomes of chicory, endive, great burdock and yacon provide insights into Asteraceae palaeo-polyploidization history and plant inulin production.</title>
        <authorList>
            <person name="Fan W."/>
            <person name="Wang S."/>
            <person name="Wang H."/>
            <person name="Wang A."/>
            <person name="Jiang F."/>
            <person name="Liu H."/>
            <person name="Zhao H."/>
            <person name="Xu D."/>
            <person name="Zhang Y."/>
        </authorList>
    </citation>
    <scope>NUCLEOTIDE SEQUENCE [LARGE SCALE GENOMIC DNA]</scope>
    <source>
        <strain evidence="2">cv. Punajuju</strain>
    </source>
</reference>
<evidence type="ECO:0000313" key="1">
    <source>
        <dbReference type="EMBL" id="KAI3752567.1"/>
    </source>
</evidence>
<gene>
    <name evidence="1" type="ORF">L2E82_24601</name>
</gene>
<sequence>MRAAVCFSHLQLPRCQIHTFTGSWWEKIHNFSIKSSTIYSLQGGNNNNTNNKRWTQKSLSTNTEGIGKNILSSKRNIAQQIPDVTSFTHSNLNTTRVEINECKSIHLEQKITENKDASKLVTIFVFDIETTGFSRENERIIEIALQDLSGGVNSTFETLVNPDKFVPNQQIHGISTYMVNKPGVPRMKDLIPILIDYVKDRQKPGGQILFIAHNGKAFDVPFLINEFNRCSFEIPLYWKFVDTMSLAREIMKVEGSKLSSKSLQALREYYGIPVIGKAHRAMADVNVLALVLQKMTRDLKLTVPDLLENYAFTASELINNSKKKKNSR</sequence>
<dbReference type="EMBL" id="CM042012">
    <property type="protein sequence ID" value="KAI3752567.1"/>
    <property type="molecule type" value="Genomic_DNA"/>
</dbReference>
<organism evidence="1 2">
    <name type="scientific">Cichorium intybus</name>
    <name type="common">Chicory</name>
    <dbReference type="NCBI Taxonomy" id="13427"/>
    <lineage>
        <taxon>Eukaryota</taxon>
        <taxon>Viridiplantae</taxon>
        <taxon>Streptophyta</taxon>
        <taxon>Embryophyta</taxon>
        <taxon>Tracheophyta</taxon>
        <taxon>Spermatophyta</taxon>
        <taxon>Magnoliopsida</taxon>
        <taxon>eudicotyledons</taxon>
        <taxon>Gunneridae</taxon>
        <taxon>Pentapetalae</taxon>
        <taxon>asterids</taxon>
        <taxon>campanulids</taxon>
        <taxon>Asterales</taxon>
        <taxon>Asteraceae</taxon>
        <taxon>Cichorioideae</taxon>
        <taxon>Cichorieae</taxon>
        <taxon>Cichoriinae</taxon>
        <taxon>Cichorium</taxon>
    </lineage>
</organism>
<evidence type="ECO:0000313" key="2">
    <source>
        <dbReference type="Proteomes" id="UP001055811"/>
    </source>
</evidence>
<comment type="caution">
    <text evidence="1">The sequence shown here is derived from an EMBL/GenBank/DDBJ whole genome shotgun (WGS) entry which is preliminary data.</text>
</comment>
<keyword evidence="2" id="KW-1185">Reference proteome</keyword>